<dbReference type="EMBL" id="JACSQG010000001">
    <property type="protein sequence ID" value="MBD7975640.1"/>
    <property type="molecule type" value="Genomic_DNA"/>
</dbReference>
<proteinExistence type="predicted"/>
<dbReference type="Proteomes" id="UP000611945">
    <property type="component" value="Unassembled WGS sequence"/>
</dbReference>
<organism evidence="2 3">
    <name type="scientific">Serpens gallinarum</name>
    <dbReference type="NCBI Taxonomy" id="2763075"/>
    <lineage>
        <taxon>Bacteria</taxon>
        <taxon>Pseudomonadati</taxon>
        <taxon>Pseudomonadota</taxon>
        <taxon>Gammaproteobacteria</taxon>
        <taxon>Pseudomonadales</taxon>
        <taxon>Pseudomonadaceae</taxon>
        <taxon>Pseudomonas</taxon>
    </lineage>
</organism>
<keyword evidence="3" id="KW-1185">Reference proteome</keyword>
<reference evidence="2 3" key="1">
    <citation type="submission" date="2020-08" db="EMBL/GenBank/DDBJ databases">
        <title>A Genomic Blueprint of the Chicken Gut Microbiome.</title>
        <authorList>
            <person name="Gilroy R."/>
            <person name="Ravi A."/>
            <person name="Getino M."/>
            <person name="Pursley I."/>
            <person name="Horton D.L."/>
            <person name="Alikhan N.-F."/>
            <person name="Baker D."/>
            <person name="Gharbi K."/>
            <person name="Hall N."/>
            <person name="Watson M."/>
            <person name="Adriaenssens E.M."/>
            <person name="Foster-Nyarko E."/>
            <person name="Jarju S."/>
            <person name="Secka A."/>
            <person name="Antonio M."/>
            <person name="Oren A."/>
            <person name="Chaudhuri R."/>
            <person name="La Ragione R.M."/>
            <person name="Hildebrand F."/>
            <person name="Pallen M.J."/>
        </authorList>
    </citation>
    <scope>NUCLEOTIDE SEQUENCE [LARGE SCALE GENOMIC DNA]</scope>
    <source>
        <strain evidence="2 3">Sa2CUA2</strain>
    </source>
</reference>
<evidence type="ECO:0000259" key="1">
    <source>
        <dbReference type="Pfam" id="PF01272"/>
    </source>
</evidence>
<dbReference type="SUPFAM" id="SSF54534">
    <property type="entry name" value="FKBP-like"/>
    <property type="match status" value="1"/>
</dbReference>
<feature type="domain" description="Transcription elongation factor GreA/GreB C-terminal" evidence="1">
    <location>
        <begin position="123"/>
        <end position="159"/>
    </location>
</feature>
<gene>
    <name evidence="2" type="ORF">H9642_00380</name>
</gene>
<dbReference type="PIRSF" id="PIRSF006092">
    <property type="entry name" value="GreA_GreB"/>
    <property type="match status" value="1"/>
</dbReference>
<protein>
    <submittedName>
        <fullName evidence="2">GreA/GreB family elongation factor</fullName>
    </submittedName>
</protein>
<keyword evidence="2" id="KW-0648">Protein biosynthesis</keyword>
<dbReference type="Pfam" id="PF01272">
    <property type="entry name" value="GreA_GreB"/>
    <property type="match status" value="1"/>
</dbReference>
<dbReference type="GO" id="GO:0003746">
    <property type="term" value="F:translation elongation factor activity"/>
    <property type="evidence" value="ECO:0007669"/>
    <property type="project" value="UniProtKB-KW"/>
</dbReference>
<dbReference type="RefSeq" id="WP_251834436.1">
    <property type="nucleotide sequence ID" value="NZ_JACSQG010000001.1"/>
</dbReference>
<accession>A0ABR8TIQ3</accession>
<dbReference type="Gene3D" id="3.10.50.30">
    <property type="entry name" value="Transcription elongation factor, GreA/GreB, C-terminal domain"/>
    <property type="match status" value="1"/>
</dbReference>
<dbReference type="InterPro" id="IPR001437">
    <property type="entry name" value="Tscrpt_elong_fac_GreA/B_C"/>
</dbReference>
<evidence type="ECO:0000313" key="3">
    <source>
        <dbReference type="Proteomes" id="UP000611945"/>
    </source>
</evidence>
<keyword evidence="2" id="KW-0251">Elongation factor</keyword>
<sequence length="160" mass="17524">MNKQPLQQLLLARLQADLRVAMEAAHTAHAAATDEESKAENKYDTRGLEAAYLAAGQSRRVEELRQALQVCQNLVLRPFDAQVGIQLGALLELEDEQGSLLTLFLMPAAAGIKLVWQERDVLLISPHAPLGQSVLGKGEGDEVEVRIGARVQRYEVLSVC</sequence>
<evidence type="ECO:0000313" key="2">
    <source>
        <dbReference type="EMBL" id="MBD7975640.1"/>
    </source>
</evidence>
<dbReference type="InterPro" id="IPR023459">
    <property type="entry name" value="Tscrpt_elong_fac_GreA/B_fam"/>
</dbReference>
<dbReference type="InterPro" id="IPR036953">
    <property type="entry name" value="GreA/GreB_C_sf"/>
</dbReference>
<name>A0ABR8TIQ3_9PSED</name>
<comment type="caution">
    <text evidence="2">The sequence shown here is derived from an EMBL/GenBank/DDBJ whole genome shotgun (WGS) entry which is preliminary data.</text>
</comment>